<protein>
    <submittedName>
        <fullName evidence="1">Uncharacterized protein</fullName>
    </submittedName>
</protein>
<accession>A0A6S7IK78</accession>
<sequence length="158" mass="17998">MTHQGPNYLRIKETGITADTSSFTEDRLRGEAPTKGFKWIDRFNQHHSVKVTSSNPQVTVMFPVSNREVRFRATGIDNPGDELRTGCGTEHRWCEATFLYQKSGPQFWGGEHVWGKFTFYEDNDISSKCTDWNRWERAVDTAQKGVSLAQSVKSLGGY</sequence>
<gene>
    <name evidence="1" type="ORF">PACLA_8A005623</name>
</gene>
<keyword evidence="2" id="KW-1185">Reference proteome</keyword>
<organism evidence="1 2">
    <name type="scientific">Paramuricea clavata</name>
    <name type="common">Red gorgonian</name>
    <name type="synonym">Violescent sea-whip</name>
    <dbReference type="NCBI Taxonomy" id="317549"/>
    <lineage>
        <taxon>Eukaryota</taxon>
        <taxon>Metazoa</taxon>
        <taxon>Cnidaria</taxon>
        <taxon>Anthozoa</taxon>
        <taxon>Octocorallia</taxon>
        <taxon>Malacalcyonacea</taxon>
        <taxon>Plexauridae</taxon>
        <taxon>Paramuricea</taxon>
    </lineage>
</organism>
<reference evidence="1" key="1">
    <citation type="submission" date="2020-04" db="EMBL/GenBank/DDBJ databases">
        <authorList>
            <person name="Alioto T."/>
            <person name="Alioto T."/>
            <person name="Gomez Garrido J."/>
        </authorList>
    </citation>
    <scope>NUCLEOTIDE SEQUENCE</scope>
    <source>
        <strain evidence="1">A484AB</strain>
    </source>
</reference>
<evidence type="ECO:0000313" key="2">
    <source>
        <dbReference type="Proteomes" id="UP001152795"/>
    </source>
</evidence>
<dbReference type="Proteomes" id="UP001152795">
    <property type="component" value="Unassembled WGS sequence"/>
</dbReference>
<dbReference type="EMBL" id="CACRXK020005451">
    <property type="protein sequence ID" value="CAB4006232.1"/>
    <property type="molecule type" value="Genomic_DNA"/>
</dbReference>
<name>A0A6S7IK78_PARCT</name>
<proteinExistence type="predicted"/>
<dbReference type="AlphaFoldDB" id="A0A6S7IK78"/>
<dbReference type="OrthoDB" id="10297722at2759"/>
<evidence type="ECO:0000313" key="1">
    <source>
        <dbReference type="EMBL" id="CAB4006232.1"/>
    </source>
</evidence>
<comment type="caution">
    <text evidence="1">The sequence shown here is derived from an EMBL/GenBank/DDBJ whole genome shotgun (WGS) entry which is preliminary data.</text>
</comment>